<name>A0A0M1TQU1_ECOLX</name>
<protein>
    <submittedName>
        <fullName evidence="1">Uncharacterized protein</fullName>
    </submittedName>
</protein>
<dbReference type="GO" id="GO:0003677">
    <property type="term" value="F:DNA binding"/>
    <property type="evidence" value="ECO:0007669"/>
    <property type="project" value="InterPro"/>
</dbReference>
<organism evidence="1 2">
    <name type="scientific">Escherichia coli</name>
    <dbReference type="NCBI Taxonomy" id="562"/>
    <lineage>
        <taxon>Bacteria</taxon>
        <taxon>Pseudomonadati</taxon>
        <taxon>Pseudomonadota</taxon>
        <taxon>Gammaproteobacteria</taxon>
        <taxon>Enterobacterales</taxon>
        <taxon>Enterobacteriaceae</taxon>
        <taxon>Escherichia</taxon>
    </lineage>
</organism>
<dbReference type="RefSeq" id="WP_000145212.1">
    <property type="nucleotide sequence ID" value="NZ_BDOU01000001.1"/>
</dbReference>
<proteinExistence type="predicted"/>
<dbReference type="Gene3D" id="1.20.58.250">
    <property type="entry name" value="DNA polymerase III-theta"/>
    <property type="match status" value="1"/>
</dbReference>
<reference evidence="1 2" key="1">
    <citation type="submission" date="2017-01" db="EMBL/GenBank/DDBJ databases">
        <title>Draft genome sequence of an E. coli strain isolated from human, in Amazon, Brazil.</title>
        <authorList>
            <person name="Moura Q."/>
            <person name="Fernandes M.R."/>
            <person name="Cerdeira L."/>
            <person name="Vianello M."/>
            <person name="Souza T.A."/>
            <person name="Ienne S."/>
            <person name="Lincopan N."/>
        </authorList>
    </citation>
    <scope>NUCLEOTIDE SEQUENCE [LARGE SCALE GENOMIC DNA]</scope>
    <source>
        <strain evidence="1 2">ICBEcBL-II-13</strain>
    </source>
</reference>
<dbReference type="Proteomes" id="UP000188967">
    <property type="component" value="Unassembled WGS sequence"/>
</dbReference>
<dbReference type="GO" id="GO:0006260">
    <property type="term" value="P:DNA replication"/>
    <property type="evidence" value="ECO:0007669"/>
    <property type="project" value="InterPro"/>
</dbReference>
<dbReference type="OMA" id="KAPEVHR"/>
<dbReference type="AlphaFoldDB" id="A0A0M1TQU1"/>
<dbReference type="SUPFAM" id="SSF46575">
    <property type="entry name" value="DNA polymerase III theta subunit-like"/>
    <property type="match status" value="1"/>
</dbReference>
<evidence type="ECO:0000313" key="2">
    <source>
        <dbReference type="Proteomes" id="UP000188967"/>
    </source>
</evidence>
<accession>A0A0M1TQU1</accession>
<dbReference type="EMBL" id="MTPS01000339">
    <property type="protein sequence ID" value="ONG32807.1"/>
    <property type="molecule type" value="Genomic_DNA"/>
</dbReference>
<gene>
    <name evidence="1" type="ORF">BXT93_19630</name>
</gene>
<dbReference type="InterPro" id="IPR036745">
    <property type="entry name" value="PolIII_theta_sf"/>
</dbReference>
<comment type="caution">
    <text evidence="1">The sequence shown here is derived from an EMBL/GenBank/DDBJ whole genome shotgun (WGS) entry which is preliminary data.</text>
</comment>
<sequence length="77" mass="9237">MTGADYLPAGLPHNRAAWPQEYQILEHYDLRAAGLIRQLYEKRIPRGTVTEALKNTPDNYREFFRDRLNYWRGEREK</sequence>
<evidence type="ECO:0000313" key="1">
    <source>
        <dbReference type="EMBL" id="ONG32807.1"/>
    </source>
</evidence>
<dbReference type="GO" id="GO:0003887">
    <property type="term" value="F:DNA-directed DNA polymerase activity"/>
    <property type="evidence" value="ECO:0007669"/>
    <property type="project" value="InterPro"/>
</dbReference>